<sequence>MNFFSSEEDANQLLNLAHYVPSSSHAHNGSSPRKRPRSHTTYEEDSATLAPAKKQRQDATLNDISSLFLQFAQRFDKQESDMAIVKGSNSQLLQDREKGKSKKHPTPTGPTSRNSVSLNKRCHLRGPLPTLFHLQDLPGTKIKGRQSSHNRSQLSQQPHSRPILLHAQPQKSGGFPSSTSLDVNHRLEGCLPTCSHPTMFTQVSCFLYRIKTLFFPNPTVRSECGSTHLYPHSKMDSFPPTPAGNQCHRLFRRLGHLGNFSRIDSKGCQHSDQPSEQPRLPHQLPKVPPPPFNRRGMVRDSLVPPIRTLGSSGGQTNVHPVIHKACSITKTSLTQAMRTYSRQTQLCHPNATPQSTPATTIPVPPNSFKLLAPRRSEATAYKLSQTPVTVATSQNVVNFPPFPPLRKHDPPLDQCFPFRQSSSAMCDKQAKMQINLPVTRNLNSQQPSQLSQNFHTCFQDFFPFKFKGGQPEQTFKHLNRVVTSKTNLQADSNLERPIRNRSNGNMQKQEATSVLLPSSRPKGSCLERAGPRLEQMESNLSLPSKVVTPSGAEETGILPSPLSDNSSLVSNGALVQLNTEQVNRPDATQPRRSRKEWVACIREMDRLQFLRTSLSIQHDEDIASHLSAAYRASTTSQAQSNWKVF</sequence>
<dbReference type="Proteomes" id="UP001286313">
    <property type="component" value="Unassembled WGS sequence"/>
</dbReference>
<proteinExistence type="predicted"/>
<name>A0AAE1G340_PETCI</name>
<feature type="region of interest" description="Disordered" evidence="1">
    <location>
        <begin position="497"/>
        <end position="523"/>
    </location>
</feature>
<feature type="region of interest" description="Disordered" evidence="1">
    <location>
        <begin position="262"/>
        <end position="295"/>
    </location>
</feature>
<feature type="region of interest" description="Disordered" evidence="1">
    <location>
        <begin position="133"/>
        <end position="160"/>
    </location>
</feature>
<feature type="compositionally biased region" description="Polar residues" evidence="1">
    <location>
        <begin position="109"/>
        <end position="118"/>
    </location>
</feature>
<reference evidence="2" key="1">
    <citation type="submission" date="2023-10" db="EMBL/GenBank/DDBJ databases">
        <title>Genome assemblies of two species of porcelain crab, Petrolisthes cinctipes and Petrolisthes manimaculis (Anomura: Porcellanidae).</title>
        <authorList>
            <person name="Angst P."/>
        </authorList>
    </citation>
    <scope>NUCLEOTIDE SEQUENCE</scope>
    <source>
        <strain evidence="2">PB745_01</strain>
        <tissue evidence="2">Gill</tissue>
    </source>
</reference>
<feature type="region of interest" description="Disordered" evidence="1">
    <location>
        <begin position="89"/>
        <end position="119"/>
    </location>
</feature>
<comment type="caution">
    <text evidence="2">The sequence shown here is derived from an EMBL/GenBank/DDBJ whole genome shotgun (WGS) entry which is preliminary data.</text>
</comment>
<feature type="compositionally biased region" description="Polar residues" evidence="1">
    <location>
        <begin position="500"/>
        <end position="516"/>
    </location>
</feature>
<protein>
    <submittedName>
        <fullName evidence="2">Uncharacterized protein</fullName>
    </submittedName>
</protein>
<accession>A0AAE1G340</accession>
<dbReference type="EMBL" id="JAWQEG010000791">
    <property type="protein sequence ID" value="KAK3885509.1"/>
    <property type="molecule type" value="Genomic_DNA"/>
</dbReference>
<organism evidence="2 3">
    <name type="scientific">Petrolisthes cinctipes</name>
    <name type="common">Flat porcelain crab</name>
    <dbReference type="NCBI Taxonomy" id="88211"/>
    <lineage>
        <taxon>Eukaryota</taxon>
        <taxon>Metazoa</taxon>
        <taxon>Ecdysozoa</taxon>
        <taxon>Arthropoda</taxon>
        <taxon>Crustacea</taxon>
        <taxon>Multicrustacea</taxon>
        <taxon>Malacostraca</taxon>
        <taxon>Eumalacostraca</taxon>
        <taxon>Eucarida</taxon>
        <taxon>Decapoda</taxon>
        <taxon>Pleocyemata</taxon>
        <taxon>Anomura</taxon>
        <taxon>Galatheoidea</taxon>
        <taxon>Porcellanidae</taxon>
        <taxon>Petrolisthes</taxon>
    </lineage>
</organism>
<evidence type="ECO:0000313" key="2">
    <source>
        <dbReference type="EMBL" id="KAK3885509.1"/>
    </source>
</evidence>
<keyword evidence="3" id="KW-1185">Reference proteome</keyword>
<gene>
    <name evidence="2" type="ORF">Pcinc_010250</name>
</gene>
<feature type="compositionally biased region" description="Polar residues" evidence="1">
    <location>
        <begin position="149"/>
        <end position="159"/>
    </location>
</feature>
<evidence type="ECO:0000313" key="3">
    <source>
        <dbReference type="Proteomes" id="UP001286313"/>
    </source>
</evidence>
<feature type="region of interest" description="Disordered" evidence="1">
    <location>
        <begin position="21"/>
        <end position="57"/>
    </location>
</feature>
<dbReference type="AlphaFoldDB" id="A0AAE1G340"/>
<feature type="compositionally biased region" description="Polar residues" evidence="1">
    <location>
        <begin position="21"/>
        <end position="31"/>
    </location>
</feature>
<evidence type="ECO:0000256" key="1">
    <source>
        <dbReference type="SAM" id="MobiDB-lite"/>
    </source>
</evidence>